<accession>A0A0R3X0U6</accession>
<dbReference type="AlphaFoldDB" id="A0A0R3X0U6"/>
<evidence type="ECO:0000256" key="1">
    <source>
        <dbReference type="SAM" id="Phobius"/>
    </source>
</evidence>
<name>A0A0R3X0U6_HYDTA</name>
<evidence type="ECO:0000313" key="3">
    <source>
        <dbReference type="Proteomes" id="UP000274429"/>
    </source>
</evidence>
<proteinExistence type="predicted"/>
<evidence type="ECO:0000313" key="4">
    <source>
        <dbReference type="WBParaSite" id="TTAC_0000678201-mRNA-1"/>
    </source>
</evidence>
<gene>
    <name evidence="2" type="ORF">TTAC_LOCUS6767</name>
</gene>
<sequence length="160" mass="17797">MSGAGVEAILLALHLPRGLYFLLLFILYLRLVLLTLLLAAATTMSWQLEGGATSVWCQCGVSESMSVLLTPMMVGLAWASPTVSLRPRCDMERTTLIHLVHRSPLNFLPQFPIQRLISRPLLLRRPLFLSSSSLPTTALRCVIHTSSRCPRAASSYFCWL</sequence>
<reference evidence="2 3" key="2">
    <citation type="submission" date="2018-11" db="EMBL/GenBank/DDBJ databases">
        <authorList>
            <consortium name="Pathogen Informatics"/>
        </authorList>
    </citation>
    <scope>NUCLEOTIDE SEQUENCE [LARGE SCALE GENOMIC DNA]</scope>
</reference>
<dbReference type="EMBL" id="UYWX01020321">
    <property type="protein sequence ID" value="VDM31029.1"/>
    <property type="molecule type" value="Genomic_DNA"/>
</dbReference>
<dbReference type="WBParaSite" id="TTAC_0000678201-mRNA-1">
    <property type="protein sequence ID" value="TTAC_0000678201-mRNA-1"/>
    <property type="gene ID" value="TTAC_0000678201"/>
</dbReference>
<keyword evidence="3" id="KW-1185">Reference proteome</keyword>
<evidence type="ECO:0000313" key="2">
    <source>
        <dbReference type="EMBL" id="VDM31029.1"/>
    </source>
</evidence>
<organism evidence="4">
    <name type="scientific">Hydatigena taeniaeformis</name>
    <name type="common">Feline tapeworm</name>
    <name type="synonym">Taenia taeniaeformis</name>
    <dbReference type="NCBI Taxonomy" id="6205"/>
    <lineage>
        <taxon>Eukaryota</taxon>
        <taxon>Metazoa</taxon>
        <taxon>Spiralia</taxon>
        <taxon>Lophotrochozoa</taxon>
        <taxon>Platyhelminthes</taxon>
        <taxon>Cestoda</taxon>
        <taxon>Eucestoda</taxon>
        <taxon>Cyclophyllidea</taxon>
        <taxon>Taeniidae</taxon>
        <taxon>Hydatigera</taxon>
    </lineage>
</organism>
<keyword evidence="1" id="KW-0472">Membrane</keyword>
<keyword evidence="1" id="KW-0812">Transmembrane</keyword>
<reference evidence="4" key="1">
    <citation type="submission" date="2017-02" db="UniProtKB">
        <authorList>
            <consortium name="WormBaseParasite"/>
        </authorList>
    </citation>
    <scope>IDENTIFICATION</scope>
</reference>
<dbReference type="Proteomes" id="UP000274429">
    <property type="component" value="Unassembled WGS sequence"/>
</dbReference>
<keyword evidence="1" id="KW-1133">Transmembrane helix</keyword>
<protein>
    <submittedName>
        <fullName evidence="2 4">Uncharacterized protein</fullName>
    </submittedName>
</protein>
<feature type="transmembrane region" description="Helical" evidence="1">
    <location>
        <begin position="20"/>
        <end position="41"/>
    </location>
</feature>